<evidence type="ECO:0000313" key="4">
    <source>
        <dbReference type="Proteomes" id="UP000018087"/>
    </source>
</evidence>
<keyword evidence="1" id="KW-0521">NADP</keyword>
<dbReference type="InterPro" id="IPR051911">
    <property type="entry name" value="SDR_oxidoreductase"/>
</dbReference>
<dbReference type="PRINTS" id="PR00080">
    <property type="entry name" value="SDRFAMILY"/>
</dbReference>
<dbReference type="PANTHER" id="PTHR43976:SF6">
    <property type="entry name" value="OXIDOREDUCTASE, PUTATIVE (AFU_ORTHOLOGUE AFUA_1G13950)-RELATED"/>
    <property type="match status" value="1"/>
</dbReference>
<dbReference type="SUPFAM" id="SSF51735">
    <property type="entry name" value="NAD(P)-binding Rossmann-fold domains"/>
    <property type="match status" value="1"/>
</dbReference>
<keyword evidence="4" id="KW-1185">Reference proteome</keyword>
<dbReference type="AlphaFoldDB" id="U7PP26"/>
<gene>
    <name evidence="3" type="ORF">HMPREF1624_06679</name>
</gene>
<proteinExistence type="inferred from homology"/>
<dbReference type="EMBL" id="KI440848">
    <property type="protein sequence ID" value="ERS97347.1"/>
    <property type="molecule type" value="Genomic_DNA"/>
</dbReference>
<name>U7PP26_SPOS1</name>
<dbReference type="PRINTS" id="PR00081">
    <property type="entry name" value="GDHRDH"/>
</dbReference>
<evidence type="ECO:0000256" key="2">
    <source>
        <dbReference type="RuleBase" id="RU000363"/>
    </source>
</evidence>
<protein>
    <submittedName>
        <fullName evidence="3">Uncharacterized protein</fullName>
    </submittedName>
</protein>
<dbReference type="STRING" id="1391915.U7PP26"/>
<dbReference type="eggNOG" id="KOG1205">
    <property type="taxonomic scope" value="Eukaryota"/>
</dbReference>
<dbReference type="PROSITE" id="PS00061">
    <property type="entry name" value="ADH_SHORT"/>
    <property type="match status" value="1"/>
</dbReference>
<reference evidence="4" key="1">
    <citation type="journal article" date="2014" name="Genome Announc.">
        <title>Genome sequence of the pathogenic fungus Sporothrix schenckii (ATCC 58251).</title>
        <authorList>
            <person name="Cuomo C.A."/>
            <person name="Rodriguez-Del Valle N."/>
            <person name="Perez-Sanchez L."/>
            <person name="Abouelleil A."/>
            <person name="Goldberg J."/>
            <person name="Young S."/>
            <person name="Zeng Q."/>
            <person name="Birren B.W."/>
        </authorList>
    </citation>
    <scope>NUCLEOTIDE SEQUENCE [LARGE SCALE GENOMIC DNA]</scope>
    <source>
        <strain evidence="4">ATCC 58251 / de Perez 2211183</strain>
    </source>
</reference>
<evidence type="ECO:0000256" key="1">
    <source>
        <dbReference type="ARBA" id="ARBA00022857"/>
    </source>
</evidence>
<organism evidence="3 4">
    <name type="scientific">Sporothrix schenckii (strain ATCC 58251 / de Perez 2211183)</name>
    <name type="common">Rose-picker's disease fungus</name>
    <dbReference type="NCBI Taxonomy" id="1391915"/>
    <lineage>
        <taxon>Eukaryota</taxon>
        <taxon>Fungi</taxon>
        <taxon>Dikarya</taxon>
        <taxon>Ascomycota</taxon>
        <taxon>Pezizomycotina</taxon>
        <taxon>Sordariomycetes</taxon>
        <taxon>Sordariomycetidae</taxon>
        <taxon>Ophiostomatales</taxon>
        <taxon>Ophiostomataceae</taxon>
        <taxon>Sporothrix</taxon>
    </lineage>
</organism>
<dbReference type="HOGENOM" id="CLU_010194_2_9_1"/>
<accession>U7PP26</accession>
<dbReference type="InterPro" id="IPR036291">
    <property type="entry name" value="NAD(P)-bd_dom_sf"/>
</dbReference>
<dbReference type="Gene3D" id="3.40.50.720">
    <property type="entry name" value="NAD(P)-binding Rossmann-like Domain"/>
    <property type="match status" value="1"/>
</dbReference>
<comment type="similarity">
    <text evidence="2">Belongs to the short-chain dehydrogenases/reductases (SDR) family.</text>
</comment>
<dbReference type="InterPro" id="IPR020904">
    <property type="entry name" value="Sc_DH/Rdtase_CS"/>
</dbReference>
<dbReference type="Proteomes" id="UP000018087">
    <property type="component" value="Unassembled WGS sequence"/>
</dbReference>
<dbReference type="Pfam" id="PF00106">
    <property type="entry name" value="adh_short"/>
    <property type="match status" value="1"/>
</dbReference>
<dbReference type="OrthoDB" id="1933717at2759"/>
<dbReference type="PANTHER" id="PTHR43976">
    <property type="entry name" value="SHORT CHAIN DEHYDROGENASE"/>
    <property type="match status" value="1"/>
</dbReference>
<sequence>MSTPVPHFTAPGRPLTWLITGCSSGIGLALARHVLANGHRLIATSRNPAKTPELVREVTSYGDGSHRWVALDADNPDAGTVVSQLGVAIDVLVNNAGHAVLQTVEHAREADARALMETMFFGPLRLVQAVLPTMRRQRFGVVVYVSSGAGLEARPSMALYGAAKAAGDALTKTLAKEVAPFNVRALYVSLGSFQTNMPNATEVRSSAPATLQDRPASTDDDYANSVARQIMGHMASGGQAASAQGDPAKAARAIFEVATATGVGRGHEAEVLLPLGADAAVRVEEVRDTLAHALDVFGTVSNHVGVDDEWPGDKHAVTN</sequence>
<dbReference type="InterPro" id="IPR002347">
    <property type="entry name" value="SDR_fam"/>
</dbReference>
<evidence type="ECO:0000313" key="3">
    <source>
        <dbReference type="EMBL" id="ERS97347.1"/>
    </source>
</evidence>